<evidence type="ECO:0000313" key="2">
    <source>
        <dbReference type="Proteomes" id="UP000295662"/>
    </source>
</evidence>
<gene>
    <name evidence="1" type="ORF">EI77_04779</name>
</gene>
<dbReference type="EMBL" id="SOCA01000031">
    <property type="protein sequence ID" value="TDU62071.1"/>
    <property type="molecule type" value="Genomic_DNA"/>
</dbReference>
<accession>A0A4R7RJ56</accession>
<dbReference type="Proteomes" id="UP000295662">
    <property type="component" value="Unassembled WGS sequence"/>
</dbReference>
<dbReference type="RefSeq" id="WP_133797696.1">
    <property type="nucleotide sequence ID" value="NZ_SOCA01000031.1"/>
</dbReference>
<dbReference type="OrthoDB" id="6444323at2"/>
<comment type="caution">
    <text evidence="1">The sequence shown here is derived from an EMBL/GenBank/DDBJ whole genome shotgun (WGS) entry which is preliminary data.</text>
</comment>
<sequence length="132" mass="15381">MKIISQETVYTLCALFDLPEPGDYCINWAHEVEIAPERILPVLEQYDRDFLDQDERLCLMDFLLNSLEEAVRNNAEPDGVWPKFVSLLIIDAAELKDLIDYWSCWDHADTEIEDAFAITPRMREVAKKITNM</sequence>
<organism evidence="1 2">
    <name type="scientific">Prosthecobacter fusiformis</name>
    <dbReference type="NCBI Taxonomy" id="48464"/>
    <lineage>
        <taxon>Bacteria</taxon>
        <taxon>Pseudomonadati</taxon>
        <taxon>Verrucomicrobiota</taxon>
        <taxon>Verrucomicrobiia</taxon>
        <taxon>Verrucomicrobiales</taxon>
        <taxon>Verrucomicrobiaceae</taxon>
        <taxon>Prosthecobacter</taxon>
    </lineage>
</organism>
<dbReference type="AlphaFoldDB" id="A0A4R7RJ56"/>
<reference evidence="1 2" key="1">
    <citation type="submission" date="2019-03" db="EMBL/GenBank/DDBJ databases">
        <title>Genomic Encyclopedia of Archaeal and Bacterial Type Strains, Phase II (KMG-II): from individual species to whole genera.</title>
        <authorList>
            <person name="Goeker M."/>
        </authorList>
    </citation>
    <scope>NUCLEOTIDE SEQUENCE [LARGE SCALE GENOMIC DNA]</scope>
    <source>
        <strain evidence="1 2">ATCC 25309</strain>
    </source>
</reference>
<name>A0A4R7RJ56_9BACT</name>
<keyword evidence="2" id="KW-1185">Reference proteome</keyword>
<proteinExistence type="predicted"/>
<protein>
    <submittedName>
        <fullName evidence="1">Uncharacterized protein</fullName>
    </submittedName>
</protein>
<evidence type="ECO:0000313" key="1">
    <source>
        <dbReference type="EMBL" id="TDU62071.1"/>
    </source>
</evidence>